<dbReference type="AlphaFoldDB" id="A0AAW0NVJ8"/>
<feature type="domain" description="N-acetyltransferase" evidence="2">
    <location>
        <begin position="79"/>
        <end position="254"/>
    </location>
</feature>
<keyword evidence="1" id="KW-0808">Transferase</keyword>
<reference evidence="4" key="1">
    <citation type="submission" date="2024-04" db="EMBL/GenBank/DDBJ databases">
        <title>Salinicola lusitanus LLJ914,a marine bacterium isolated from the Okinawa Trough.</title>
        <authorList>
            <person name="Li J."/>
        </authorList>
    </citation>
    <scope>NUCLEOTIDE SEQUENCE [LARGE SCALE GENOMIC DNA]</scope>
</reference>
<accession>A0AAW0NVJ8</accession>
<dbReference type="InterPro" id="IPR000182">
    <property type="entry name" value="GNAT_dom"/>
</dbReference>
<dbReference type="PANTHER" id="PTHR13947:SF54">
    <property type="entry name" value="N-ACETYLTRANSFERASE CML3-RELATED"/>
    <property type="match status" value="1"/>
</dbReference>
<dbReference type="EMBL" id="JBBPFD010000012">
    <property type="protein sequence ID" value="KAK7905109.1"/>
    <property type="molecule type" value="Genomic_DNA"/>
</dbReference>
<dbReference type="PROSITE" id="PS51186">
    <property type="entry name" value="GNAT"/>
    <property type="match status" value="1"/>
</dbReference>
<dbReference type="CDD" id="cd04301">
    <property type="entry name" value="NAT_SF"/>
    <property type="match status" value="1"/>
</dbReference>
<evidence type="ECO:0000259" key="2">
    <source>
        <dbReference type="PROSITE" id="PS51186"/>
    </source>
</evidence>
<sequence length="254" mass="28384">MAPKNNIPFSIRKYAPADQRAAMSLFRDGIMEHVYPSFFKALSHPDHIGIALSISMAGYILGGSSYFQALLFGGAWAGLIYYCCHEIYEGYLEQRMAADMTDFQASYVDNPDGAFWVAETEVKGQQKLIGIMGVVGKRAEGEGERFDDWNGGVIGEESEFGQEAGSYGEIMHLVVAFPWRRKGFGSEMLQKVLDFCKERGFVRVVLDVSSSQVAAIGLYQKFGFVQTASHNNTHSNRWFSRLARISVLRMEKAI</sequence>
<protein>
    <recommendedName>
        <fullName evidence="2">N-acetyltransferase domain-containing protein</fullName>
    </recommendedName>
</protein>
<dbReference type="PANTHER" id="PTHR13947">
    <property type="entry name" value="GNAT FAMILY N-ACETYLTRANSFERASE"/>
    <property type="match status" value="1"/>
</dbReference>
<comment type="caution">
    <text evidence="3">The sequence shown here is derived from an EMBL/GenBank/DDBJ whole genome shotgun (WGS) entry which is preliminary data.</text>
</comment>
<dbReference type="InterPro" id="IPR050769">
    <property type="entry name" value="NAT_camello-type"/>
</dbReference>
<evidence type="ECO:0000313" key="4">
    <source>
        <dbReference type="Proteomes" id="UP001460270"/>
    </source>
</evidence>
<dbReference type="SUPFAM" id="SSF55729">
    <property type="entry name" value="Acyl-CoA N-acyltransferases (Nat)"/>
    <property type="match status" value="1"/>
</dbReference>
<evidence type="ECO:0000256" key="1">
    <source>
        <dbReference type="ARBA" id="ARBA00022679"/>
    </source>
</evidence>
<dbReference type="InterPro" id="IPR016181">
    <property type="entry name" value="Acyl_CoA_acyltransferase"/>
</dbReference>
<keyword evidence="4" id="KW-1185">Reference proteome</keyword>
<dbReference type="Pfam" id="PF00583">
    <property type="entry name" value="Acetyltransf_1"/>
    <property type="match status" value="1"/>
</dbReference>
<name>A0AAW0NVJ8_9GOBI</name>
<proteinExistence type="predicted"/>
<organism evidence="3 4">
    <name type="scientific">Mugilogobius chulae</name>
    <name type="common">yellowstripe goby</name>
    <dbReference type="NCBI Taxonomy" id="88201"/>
    <lineage>
        <taxon>Eukaryota</taxon>
        <taxon>Metazoa</taxon>
        <taxon>Chordata</taxon>
        <taxon>Craniata</taxon>
        <taxon>Vertebrata</taxon>
        <taxon>Euteleostomi</taxon>
        <taxon>Actinopterygii</taxon>
        <taxon>Neopterygii</taxon>
        <taxon>Teleostei</taxon>
        <taxon>Neoteleostei</taxon>
        <taxon>Acanthomorphata</taxon>
        <taxon>Gobiaria</taxon>
        <taxon>Gobiiformes</taxon>
        <taxon>Gobioidei</taxon>
        <taxon>Gobiidae</taxon>
        <taxon>Gobionellinae</taxon>
        <taxon>Mugilogobius</taxon>
    </lineage>
</organism>
<dbReference type="GO" id="GO:0008080">
    <property type="term" value="F:N-acetyltransferase activity"/>
    <property type="evidence" value="ECO:0007669"/>
    <property type="project" value="InterPro"/>
</dbReference>
<gene>
    <name evidence="3" type="ORF">WMY93_017716</name>
</gene>
<evidence type="ECO:0000313" key="3">
    <source>
        <dbReference type="EMBL" id="KAK7905109.1"/>
    </source>
</evidence>
<dbReference type="Proteomes" id="UP001460270">
    <property type="component" value="Unassembled WGS sequence"/>
</dbReference>
<dbReference type="Gene3D" id="3.40.630.30">
    <property type="match status" value="1"/>
</dbReference>